<keyword evidence="3" id="KW-1185">Reference proteome</keyword>
<protein>
    <submittedName>
        <fullName evidence="2">Uncharacterized protein</fullName>
    </submittedName>
</protein>
<evidence type="ECO:0000256" key="1">
    <source>
        <dbReference type="SAM" id="MobiDB-lite"/>
    </source>
</evidence>
<dbReference type="Proteomes" id="UP001341840">
    <property type="component" value="Unassembled WGS sequence"/>
</dbReference>
<feature type="region of interest" description="Disordered" evidence="1">
    <location>
        <begin position="1"/>
        <end position="92"/>
    </location>
</feature>
<proteinExistence type="predicted"/>
<name>A0ABU6TWV9_9FABA</name>
<sequence>MARKASSPLAKGKALRARQPTEKVRPSNTAPAIPDLIIISSDSEEKDLEMDPEGEDPAVDSVNESEEVSEYIPEAEAIEEEKEVPDTFQEMG</sequence>
<dbReference type="EMBL" id="JASCZI010092957">
    <property type="protein sequence ID" value="MED6152952.1"/>
    <property type="molecule type" value="Genomic_DNA"/>
</dbReference>
<reference evidence="2 3" key="1">
    <citation type="journal article" date="2023" name="Plants (Basel)">
        <title>Bridging the Gap: Combining Genomics and Transcriptomics Approaches to Understand Stylosanthes scabra, an Orphan Legume from the Brazilian Caatinga.</title>
        <authorList>
            <person name="Ferreira-Neto J.R.C."/>
            <person name="da Silva M.D."/>
            <person name="Binneck E."/>
            <person name="de Melo N.F."/>
            <person name="da Silva R.H."/>
            <person name="de Melo A.L.T.M."/>
            <person name="Pandolfi V."/>
            <person name="Bustamante F.O."/>
            <person name="Brasileiro-Vidal A.C."/>
            <person name="Benko-Iseppon A.M."/>
        </authorList>
    </citation>
    <scope>NUCLEOTIDE SEQUENCE [LARGE SCALE GENOMIC DNA]</scope>
    <source>
        <tissue evidence="2">Leaves</tissue>
    </source>
</reference>
<feature type="compositionally biased region" description="Acidic residues" evidence="1">
    <location>
        <begin position="42"/>
        <end position="69"/>
    </location>
</feature>
<comment type="caution">
    <text evidence="2">The sequence shown here is derived from an EMBL/GenBank/DDBJ whole genome shotgun (WGS) entry which is preliminary data.</text>
</comment>
<evidence type="ECO:0000313" key="2">
    <source>
        <dbReference type="EMBL" id="MED6152952.1"/>
    </source>
</evidence>
<accession>A0ABU6TWV9</accession>
<organism evidence="2 3">
    <name type="scientific">Stylosanthes scabra</name>
    <dbReference type="NCBI Taxonomy" id="79078"/>
    <lineage>
        <taxon>Eukaryota</taxon>
        <taxon>Viridiplantae</taxon>
        <taxon>Streptophyta</taxon>
        <taxon>Embryophyta</taxon>
        <taxon>Tracheophyta</taxon>
        <taxon>Spermatophyta</taxon>
        <taxon>Magnoliopsida</taxon>
        <taxon>eudicotyledons</taxon>
        <taxon>Gunneridae</taxon>
        <taxon>Pentapetalae</taxon>
        <taxon>rosids</taxon>
        <taxon>fabids</taxon>
        <taxon>Fabales</taxon>
        <taxon>Fabaceae</taxon>
        <taxon>Papilionoideae</taxon>
        <taxon>50 kb inversion clade</taxon>
        <taxon>dalbergioids sensu lato</taxon>
        <taxon>Dalbergieae</taxon>
        <taxon>Pterocarpus clade</taxon>
        <taxon>Stylosanthes</taxon>
    </lineage>
</organism>
<gene>
    <name evidence="2" type="ORF">PIB30_096881</name>
</gene>
<evidence type="ECO:0000313" key="3">
    <source>
        <dbReference type="Proteomes" id="UP001341840"/>
    </source>
</evidence>